<sequence length="52" mass="5781">MNPVKESFHFPPLDRLSGPVQAVPMSKIAAVVHLSMDGVVEEFTHSSPFWDD</sequence>
<dbReference type="Proteomes" id="UP001501578">
    <property type="component" value="Unassembled WGS sequence"/>
</dbReference>
<accession>A0ABN1NUL5</accession>
<evidence type="ECO:0000313" key="2">
    <source>
        <dbReference type="Proteomes" id="UP001501578"/>
    </source>
</evidence>
<comment type="caution">
    <text evidence="1">The sequence shown here is derived from an EMBL/GenBank/DDBJ whole genome shotgun (WGS) entry which is preliminary data.</text>
</comment>
<name>A0ABN1NUL5_9ACTN</name>
<protein>
    <submittedName>
        <fullName evidence="1">Uncharacterized protein</fullName>
    </submittedName>
</protein>
<reference evidence="1 2" key="1">
    <citation type="journal article" date="2019" name="Int. J. Syst. Evol. Microbiol.">
        <title>The Global Catalogue of Microorganisms (GCM) 10K type strain sequencing project: providing services to taxonomists for standard genome sequencing and annotation.</title>
        <authorList>
            <consortium name="The Broad Institute Genomics Platform"/>
            <consortium name="The Broad Institute Genome Sequencing Center for Infectious Disease"/>
            <person name="Wu L."/>
            <person name="Ma J."/>
        </authorList>
    </citation>
    <scope>NUCLEOTIDE SEQUENCE [LARGE SCALE GENOMIC DNA]</scope>
    <source>
        <strain evidence="1 2">JCM 11136</strain>
    </source>
</reference>
<keyword evidence="2" id="KW-1185">Reference proteome</keyword>
<proteinExistence type="predicted"/>
<dbReference type="EMBL" id="BAAAHQ010000004">
    <property type="protein sequence ID" value="GAA0916942.1"/>
    <property type="molecule type" value="Genomic_DNA"/>
</dbReference>
<gene>
    <name evidence="1" type="ORF">GCM10009560_12530</name>
</gene>
<evidence type="ECO:0000313" key="1">
    <source>
        <dbReference type="EMBL" id="GAA0916942.1"/>
    </source>
</evidence>
<organism evidence="1 2">
    <name type="scientific">Nonomuraea longicatena</name>
    <dbReference type="NCBI Taxonomy" id="83682"/>
    <lineage>
        <taxon>Bacteria</taxon>
        <taxon>Bacillati</taxon>
        <taxon>Actinomycetota</taxon>
        <taxon>Actinomycetes</taxon>
        <taxon>Streptosporangiales</taxon>
        <taxon>Streptosporangiaceae</taxon>
        <taxon>Nonomuraea</taxon>
    </lineage>
</organism>